<protein>
    <submittedName>
        <fullName evidence="2">Uncharacterized protein</fullName>
    </submittedName>
</protein>
<name>A0AAV4I306_9GAST</name>
<reference evidence="2 3" key="1">
    <citation type="journal article" date="2021" name="Elife">
        <title>Chloroplast acquisition without the gene transfer in kleptoplastic sea slugs, Plakobranchus ocellatus.</title>
        <authorList>
            <person name="Maeda T."/>
            <person name="Takahashi S."/>
            <person name="Yoshida T."/>
            <person name="Shimamura S."/>
            <person name="Takaki Y."/>
            <person name="Nagai Y."/>
            <person name="Toyoda A."/>
            <person name="Suzuki Y."/>
            <person name="Arimoto A."/>
            <person name="Ishii H."/>
            <person name="Satoh N."/>
            <person name="Nishiyama T."/>
            <person name="Hasebe M."/>
            <person name="Maruyama T."/>
            <person name="Minagawa J."/>
            <person name="Obokata J."/>
            <person name="Shigenobu S."/>
        </authorList>
    </citation>
    <scope>NUCLEOTIDE SEQUENCE [LARGE SCALE GENOMIC DNA]</scope>
</reference>
<feature type="compositionally biased region" description="Polar residues" evidence="1">
    <location>
        <begin position="165"/>
        <end position="178"/>
    </location>
</feature>
<gene>
    <name evidence="2" type="ORF">ElyMa_001186400</name>
</gene>
<organism evidence="2 3">
    <name type="scientific">Elysia marginata</name>
    <dbReference type="NCBI Taxonomy" id="1093978"/>
    <lineage>
        <taxon>Eukaryota</taxon>
        <taxon>Metazoa</taxon>
        <taxon>Spiralia</taxon>
        <taxon>Lophotrochozoa</taxon>
        <taxon>Mollusca</taxon>
        <taxon>Gastropoda</taxon>
        <taxon>Heterobranchia</taxon>
        <taxon>Euthyneura</taxon>
        <taxon>Panpulmonata</taxon>
        <taxon>Sacoglossa</taxon>
        <taxon>Placobranchoidea</taxon>
        <taxon>Plakobranchidae</taxon>
        <taxon>Elysia</taxon>
    </lineage>
</organism>
<sequence>MLEYVSFYYSGGGIGRRPRPRSLCARCGGIAQDEALLSTRPRSTDRGPCNLSIEVDGREGRQGRRRNSSTGRDVSRRGNNPLCFIVATGNGRKAAGSATTYRESFQSPPVEELKARKIRSLPSSPITASVASPRTQRKALARQMAAKSEAKIASDDGSPPLVKQTDCSPSLISLLNNETDAEVPRPTKGRGNPTAAAKGKAHQPLWTDKGLPTPPPPRRSAKGLAHQPLWAENGEPPNPTPRRPAKGLAHQPLWSEGADATPTAPAPRRSVKGFAHQPLWTETPPDVAPVRMSRRAAARSVSESEVLPAAGIKTQPPSSLSNSLTSWVS</sequence>
<feature type="region of interest" description="Disordered" evidence="1">
    <location>
        <begin position="146"/>
        <end position="329"/>
    </location>
</feature>
<feature type="compositionally biased region" description="Low complexity" evidence="1">
    <location>
        <begin position="318"/>
        <end position="329"/>
    </location>
</feature>
<feature type="region of interest" description="Disordered" evidence="1">
    <location>
        <begin position="38"/>
        <end position="76"/>
    </location>
</feature>
<keyword evidence="3" id="KW-1185">Reference proteome</keyword>
<dbReference type="AlphaFoldDB" id="A0AAV4I306"/>
<evidence type="ECO:0000313" key="3">
    <source>
        <dbReference type="Proteomes" id="UP000762676"/>
    </source>
</evidence>
<evidence type="ECO:0000313" key="2">
    <source>
        <dbReference type="EMBL" id="GFS04889.1"/>
    </source>
</evidence>
<comment type="caution">
    <text evidence="2">The sequence shown here is derived from an EMBL/GenBank/DDBJ whole genome shotgun (WGS) entry which is preliminary data.</text>
</comment>
<dbReference type="EMBL" id="BMAT01002331">
    <property type="protein sequence ID" value="GFS04889.1"/>
    <property type="molecule type" value="Genomic_DNA"/>
</dbReference>
<dbReference type="Proteomes" id="UP000762676">
    <property type="component" value="Unassembled WGS sequence"/>
</dbReference>
<evidence type="ECO:0000256" key="1">
    <source>
        <dbReference type="SAM" id="MobiDB-lite"/>
    </source>
</evidence>
<proteinExistence type="predicted"/>
<accession>A0AAV4I306</accession>